<protein>
    <recommendedName>
        <fullName evidence="4">NmrA-like domain-containing protein</fullName>
    </recommendedName>
</protein>
<dbReference type="InterPro" id="IPR051609">
    <property type="entry name" value="NmrA/Isoflavone_reductase-like"/>
</dbReference>
<dbReference type="PANTHER" id="PTHR47706:SF9">
    <property type="entry name" value="NMRA-LIKE DOMAIN-CONTAINING PROTEIN-RELATED"/>
    <property type="match status" value="1"/>
</dbReference>
<feature type="signal peptide" evidence="3">
    <location>
        <begin position="1"/>
        <end position="20"/>
    </location>
</feature>
<keyword evidence="1" id="KW-0521">NADP</keyword>
<keyword evidence="2" id="KW-0560">Oxidoreductase</keyword>
<proteinExistence type="predicted"/>
<evidence type="ECO:0000313" key="6">
    <source>
        <dbReference type="Proteomes" id="UP000694050"/>
    </source>
</evidence>
<keyword evidence="3" id="KW-0732">Signal</keyword>
<dbReference type="EMBL" id="JAELUQ010000011">
    <property type="protein sequence ID" value="KAG7405956.1"/>
    <property type="molecule type" value="Genomic_DNA"/>
</dbReference>
<evidence type="ECO:0000256" key="3">
    <source>
        <dbReference type="SAM" id="SignalP"/>
    </source>
</evidence>
<name>A0A8J5NJP2_FUSOX</name>
<feature type="domain" description="NmrA-like" evidence="4">
    <location>
        <begin position="2"/>
        <end position="232"/>
    </location>
</feature>
<dbReference type="Proteomes" id="UP000694050">
    <property type="component" value="Unassembled WGS sequence"/>
</dbReference>
<feature type="chain" id="PRO_5035255479" description="NmrA-like domain-containing protein" evidence="3">
    <location>
        <begin position="21"/>
        <end position="301"/>
    </location>
</feature>
<dbReference type="Pfam" id="PF05368">
    <property type="entry name" value="NmrA"/>
    <property type="match status" value="1"/>
</dbReference>
<sequence length="301" mass="33322">MSLLLIVGITGLLGQRLAQAALNDGMRVRGLGRNPGKLNITITEQLESFIQSDNYYDITALDRAVIGVDAIICAYQADPVLNLDGCLLLLRAAERAGVKTFVAPTWNSNWSTINFGDFELYNSVLAFIDHAAATSPIKPVYIITGFFADYLLLPGTGPFESDGKSAKLHYWGDLHKRKIPWTPMDDAAVWTIELLKQSDVVAGNGGIFKFQSGVNTLEELAREYERVTGVVVDLIEDGSAEDIHRELKASKKAKGRAGWREYLWLSWCNVALQGKWEFQNPTAMKSTPSTFSQVLANRNTY</sequence>
<reference evidence="5" key="1">
    <citation type="submission" date="2021-04" db="EMBL/GenBank/DDBJ databases">
        <title>First draft genome resource for Brassicaceae pathogens Fusarium oxysporum f. sp. raphani and Fusarium oxysporum f. sp. rapae.</title>
        <authorList>
            <person name="Asai S."/>
        </authorList>
    </citation>
    <scope>NUCLEOTIDE SEQUENCE</scope>
    <source>
        <strain evidence="5">Tf1208</strain>
    </source>
</reference>
<dbReference type="GO" id="GO:0016491">
    <property type="term" value="F:oxidoreductase activity"/>
    <property type="evidence" value="ECO:0007669"/>
    <property type="project" value="UniProtKB-KW"/>
</dbReference>
<gene>
    <name evidence="5" type="ORF">Forpe1208_v014361</name>
</gene>
<dbReference type="InterPro" id="IPR008030">
    <property type="entry name" value="NmrA-like"/>
</dbReference>
<evidence type="ECO:0000256" key="2">
    <source>
        <dbReference type="ARBA" id="ARBA00023002"/>
    </source>
</evidence>
<evidence type="ECO:0000259" key="4">
    <source>
        <dbReference type="Pfam" id="PF05368"/>
    </source>
</evidence>
<organism evidence="5 6">
    <name type="scientific">Fusarium oxysporum f. sp. rapae</name>
    <dbReference type="NCBI Taxonomy" id="485398"/>
    <lineage>
        <taxon>Eukaryota</taxon>
        <taxon>Fungi</taxon>
        <taxon>Dikarya</taxon>
        <taxon>Ascomycota</taxon>
        <taxon>Pezizomycotina</taxon>
        <taxon>Sordariomycetes</taxon>
        <taxon>Hypocreomycetidae</taxon>
        <taxon>Hypocreales</taxon>
        <taxon>Nectriaceae</taxon>
        <taxon>Fusarium</taxon>
        <taxon>Fusarium oxysporum species complex</taxon>
    </lineage>
</organism>
<comment type="caution">
    <text evidence="5">The sequence shown here is derived from an EMBL/GenBank/DDBJ whole genome shotgun (WGS) entry which is preliminary data.</text>
</comment>
<evidence type="ECO:0000313" key="5">
    <source>
        <dbReference type="EMBL" id="KAG7405956.1"/>
    </source>
</evidence>
<accession>A0A8J5NJP2</accession>
<evidence type="ECO:0000256" key="1">
    <source>
        <dbReference type="ARBA" id="ARBA00022857"/>
    </source>
</evidence>
<dbReference type="AlphaFoldDB" id="A0A8J5NJP2"/>
<dbReference type="PANTHER" id="PTHR47706">
    <property type="entry name" value="NMRA-LIKE FAMILY PROTEIN"/>
    <property type="match status" value="1"/>
</dbReference>